<dbReference type="PIRSF" id="PIRSF019455">
    <property type="entry name" value="CopR_AtkY"/>
    <property type="match status" value="1"/>
</dbReference>
<dbReference type="Gene3D" id="1.10.4040.10">
    <property type="entry name" value="Penicillinase repressor domain"/>
    <property type="match status" value="1"/>
</dbReference>
<organism evidence="5 6">
    <name type="scientific">Mucilaginibacter angelicae</name>
    <dbReference type="NCBI Taxonomy" id="869718"/>
    <lineage>
        <taxon>Bacteria</taxon>
        <taxon>Pseudomonadati</taxon>
        <taxon>Bacteroidota</taxon>
        <taxon>Sphingobacteriia</taxon>
        <taxon>Sphingobacteriales</taxon>
        <taxon>Sphingobacteriaceae</taxon>
        <taxon>Mucilaginibacter</taxon>
    </lineage>
</organism>
<keyword evidence="6" id="KW-1185">Reference proteome</keyword>
<dbReference type="RefSeq" id="WP_377023156.1">
    <property type="nucleotide sequence ID" value="NZ_JBHLTS010000022.1"/>
</dbReference>
<keyword evidence="2" id="KW-0805">Transcription regulation</keyword>
<dbReference type="InterPro" id="IPR036390">
    <property type="entry name" value="WH_DNA-bd_sf"/>
</dbReference>
<evidence type="ECO:0000256" key="1">
    <source>
        <dbReference type="ARBA" id="ARBA00011046"/>
    </source>
</evidence>
<reference evidence="5 6" key="1">
    <citation type="submission" date="2024-09" db="EMBL/GenBank/DDBJ databases">
        <authorList>
            <person name="Sun Q."/>
            <person name="Mori K."/>
        </authorList>
    </citation>
    <scope>NUCLEOTIDE SEQUENCE [LARGE SCALE GENOMIC DNA]</scope>
    <source>
        <strain evidence="5 6">NCAIM B.02415</strain>
    </source>
</reference>
<evidence type="ECO:0000313" key="5">
    <source>
        <dbReference type="EMBL" id="MFC0515321.1"/>
    </source>
</evidence>
<comment type="caution">
    <text evidence="5">The sequence shown here is derived from an EMBL/GenBank/DDBJ whole genome shotgun (WGS) entry which is preliminary data.</text>
</comment>
<dbReference type="EMBL" id="JBHLTS010000022">
    <property type="protein sequence ID" value="MFC0515321.1"/>
    <property type="molecule type" value="Genomic_DNA"/>
</dbReference>
<accession>A0ABV6L7A4</accession>
<dbReference type="SUPFAM" id="SSF46785">
    <property type="entry name" value="Winged helix' DNA-binding domain"/>
    <property type="match status" value="1"/>
</dbReference>
<evidence type="ECO:0000256" key="3">
    <source>
        <dbReference type="ARBA" id="ARBA00023125"/>
    </source>
</evidence>
<comment type="similarity">
    <text evidence="1">Belongs to the BlaI transcriptional regulatory family.</text>
</comment>
<sequence length="125" mass="14653">MKLTAAEEQLMDIIWERNEVFMKDIIDTYPDPKPATTTIATLLKRMQNKEFVGYRLMGNSRQYFPLVKKADYFSTHVKGLIRNFFGNSSMQFASFFTREANLSDAELEDLKKIIDEQLNKKKDDQ</sequence>
<evidence type="ECO:0000313" key="6">
    <source>
        <dbReference type="Proteomes" id="UP001589828"/>
    </source>
</evidence>
<dbReference type="InterPro" id="IPR005650">
    <property type="entry name" value="BlaI_family"/>
</dbReference>
<dbReference type="Pfam" id="PF03965">
    <property type="entry name" value="Penicillinase_R"/>
    <property type="match status" value="1"/>
</dbReference>
<dbReference type="Gene3D" id="1.10.10.10">
    <property type="entry name" value="Winged helix-like DNA-binding domain superfamily/Winged helix DNA-binding domain"/>
    <property type="match status" value="1"/>
</dbReference>
<gene>
    <name evidence="5" type="ORF">ACFFGT_13965</name>
</gene>
<evidence type="ECO:0000256" key="4">
    <source>
        <dbReference type="ARBA" id="ARBA00023163"/>
    </source>
</evidence>
<dbReference type="Proteomes" id="UP001589828">
    <property type="component" value="Unassembled WGS sequence"/>
</dbReference>
<keyword evidence="3" id="KW-0238">DNA-binding</keyword>
<keyword evidence="4" id="KW-0804">Transcription</keyword>
<name>A0ABV6L7A4_9SPHI</name>
<dbReference type="InterPro" id="IPR036388">
    <property type="entry name" value="WH-like_DNA-bd_sf"/>
</dbReference>
<evidence type="ECO:0000256" key="2">
    <source>
        <dbReference type="ARBA" id="ARBA00023015"/>
    </source>
</evidence>
<protein>
    <submittedName>
        <fullName evidence="5">BlaI/MecI/CopY family transcriptional regulator</fullName>
    </submittedName>
</protein>
<proteinExistence type="inferred from homology"/>